<sequence length="216" mass="25653">MKQIIIFLLLIIVLLIGYGKYNQYKRYNTSEVNYKTDRKIDLEYHNKTLLLNYYEAIERVNNFTKLQWTANNIDVRTPENDDIETVSAIEKYSTKIGKVKYYEAILENSLNLKKQGFTNKEIQFLEEKGIDLKTFNKKKKFEQIKNLYDPKINLYKGEKNAIIFEVQKRLNELDYSIKVDGVYRIETLKAIKDFEQKNNLLVDGFIDALTLELMFN</sequence>
<organism evidence="2 3">
    <name type="scientific">Polaribacter ponticola</name>
    <dbReference type="NCBI Taxonomy" id="2978475"/>
    <lineage>
        <taxon>Bacteria</taxon>
        <taxon>Pseudomonadati</taxon>
        <taxon>Bacteroidota</taxon>
        <taxon>Flavobacteriia</taxon>
        <taxon>Flavobacteriales</taxon>
        <taxon>Flavobacteriaceae</taxon>
    </lineage>
</organism>
<name>A0ABT5S8B4_9FLAO</name>
<dbReference type="InterPro" id="IPR036365">
    <property type="entry name" value="PGBD-like_sf"/>
</dbReference>
<reference evidence="2" key="1">
    <citation type="submission" date="2023-02" db="EMBL/GenBank/DDBJ databases">
        <title>Polaribacter ponticola sp. nov., isolated from seawater.</title>
        <authorList>
            <person name="Baek J.H."/>
            <person name="Kim J.M."/>
            <person name="Choi D.G."/>
            <person name="Jeon C.O."/>
        </authorList>
    </citation>
    <scope>NUCLEOTIDE SEQUENCE</scope>
    <source>
        <strain evidence="2">MSW5</strain>
    </source>
</reference>
<gene>
    <name evidence="2" type="ORF">N5A56_007915</name>
</gene>
<dbReference type="Gene3D" id="1.10.101.10">
    <property type="entry name" value="PGBD-like superfamily/PGBD"/>
    <property type="match status" value="1"/>
</dbReference>
<evidence type="ECO:0000259" key="1">
    <source>
        <dbReference type="Pfam" id="PF01471"/>
    </source>
</evidence>
<evidence type="ECO:0000313" key="2">
    <source>
        <dbReference type="EMBL" id="MDD7914349.1"/>
    </source>
</evidence>
<dbReference type="EMBL" id="JAOSLC020000003">
    <property type="protein sequence ID" value="MDD7914349.1"/>
    <property type="molecule type" value="Genomic_DNA"/>
</dbReference>
<accession>A0ABT5S8B4</accession>
<dbReference type="Pfam" id="PF01471">
    <property type="entry name" value="PG_binding_1"/>
    <property type="match status" value="1"/>
</dbReference>
<dbReference type="RefSeq" id="WP_265724971.1">
    <property type="nucleotide sequence ID" value="NZ_JAOSLC020000003.1"/>
</dbReference>
<dbReference type="InterPro" id="IPR036366">
    <property type="entry name" value="PGBDSf"/>
</dbReference>
<protein>
    <submittedName>
        <fullName evidence="2">Peptidoglycan-binding domain-containing protein</fullName>
    </submittedName>
</protein>
<dbReference type="SUPFAM" id="SSF47090">
    <property type="entry name" value="PGBD-like"/>
    <property type="match status" value="1"/>
</dbReference>
<evidence type="ECO:0000313" key="3">
    <source>
        <dbReference type="Proteomes" id="UP001151478"/>
    </source>
</evidence>
<dbReference type="Proteomes" id="UP001151478">
    <property type="component" value="Unassembled WGS sequence"/>
</dbReference>
<dbReference type="InterPro" id="IPR002477">
    <property type="entry name" value="Peptidoglycan-bd-like"/>
</dbReference>
<keyword evidence="3" id="KW-1185">Reference proteome</keyword>
<feature type="domain" description="Peptidoglycan binding-like" evidence="1">
    <location>
        <begin position="164"/>
        <end position="214"/>
    </location>
</feature>
<comment type="caution">
    <text evidence="2">The sequence shown here is derived from an EMBL/GenBank/DDBJ whole genome shotgun (WGS) entry which is preliminary data.</text>
</comment>
<proteinExistence type="predicted"/>